<accession>A0A5B7FQA8</accession>
<protein>
    <submittedName>
        <fullName evidence="1">Uncharacterized protein</fullName>
    </submittedName>
</protein>
<dbReference type="EMBL" id="VSRR010007262">
    <property type="protein sequence ID" value="MPC46544.1"/>
    <property type="molecule type" value="Genomic_DNA"/>
</dbReference>
<name>A0A5B7FQA8_PORTR</name>
<evidence type="ECO:0000313" key="2">
    <source>
        <dbReference type="Proteomes" id="UP000324222"/>
    </source>
</evidence>
<evidence type="ECO:0000313" key="1">
    <source>
        <dbReference type="EMBL" id="MPC46544.1"/>
    </source>
</evidence>
<keyword evidence="2" id="KW-1185">Reference proteome</keyword>
<dbReference type="AlphaFoldDB" id="A0A5B7FQA8"/>
<gene>
    <name evidence="1" type="ORF">E2C01_040264</name>
</gene>
<dbReference type="Proteomes" id="UP000324222">
    <property type="component" value="Unassembled WGS sequence"/>
</dbReference>
<sequence length="90" mass="9759">MTQGNEPLEVRLTCGSANERGLVLTMHIRVIASHISPFPSTFLLNKSPLVACPTSNHSKHSAFSNYSSVALSSEPAHSELFLSHSRPLLC</sequence>
<organism evidence="1 2">
    <name type="scientific">Portunus trituberculatus</name>
    <name type="common">Swimming crab</name>
    <name type="synonym">Neptunus trituberculatus</name>
    <dbReference type="NCBI Taxonomy" id="210409"/>
    <lineage>
        <taxon>Eukaryota</taxon>
        <taxon>Metazoa</taxon>
        <taxon>Ecdysozoa</taxon>
        <taxon>Arthropoda</taxon>
        <taxon>Crustacea</taxon>
        <taxon>Multicrustacea</taxon>
        <taxon>Malacostraca</taxon>
        <taxon>Eumalacostraca</taxon>
        <taxon>Eucarida</taxon>
        <taxon>Decapoda</taxon>
        <taxon>Pleocyemata</taxon>
        <taxon>Brachyura</taxon>
        <taxon>Eubrachyura</taxon>
        <taxon>Portunoidea</taxon>
        <taxon>Portunidae</taxon>
        <taxon>Portuninae</taxon>
        <taxon>Portunus</taxon>
    </lineage>
</organism>
<reference evidence="1 2" key="1">
    <citation type="submission" date="2019-05" db="EMBL/GenBank/DDBJ databases">
        <title>Another draft genome of Portunus trituberculatus and its Hox gene families provides insights of decapod evolution.</title>
        <authorList>
            <person name="Jeong J.-H."/>
            <person name="Song I."/>
            <person name="Kim S."/>
            <person name="Choi T."/>
            <person name="Kim D."/>
            <person name="Ryu S."/>
            <person name="Kim W."/>
        </authorList>
    </citation>
    <scope>NUCLEOTIDE SEQUENCE [LARGE SCALE GENOMIC DNA]</scope>
    <source>
        <tissue evidence="1">Muscle</tissue>
    </source>
</reference>
<proteinExistence type="predicted"/>
<comment type="caution">
    <text evidence="1">The sequence shown here is derived from an EMBL/GenBank/DDBJ whole genome shotgun (WGS) entry which is preliminary data.</text>
</comment>